<feature type="coiled-coil region" evidence="1">
    <location>
        <begin position="634"/>
        <end position="689"/>
    </location>
</feature>
<dbReference type="EMBL" id="JBEWLZ010000001">
    <property type="protein sequence ID" value="MET1488536.1"/>
    <property type="molecule type" value="Genomic_DNA"/>
</dbReference>
<dbReference type="PANTHER" id="PTHR32114">
    <property type="entry name" value="ABC TRANSPORTER ABCH.3"/>
    <property type="match status" value="1"/>
</dbReference>
<protein>
    <submittedName>
        <fullName evidence="3">AAA family ATPase</fullName>
    </submittedName>
</protein>
<evidence type="ECO:0000313" key="3">
    <source>
        <dbReference type="EMBL" id="MET1488536.1"/>
    </source>
</evidence>
<feature type="coiled-coil region" evidence="1">
    <location>
        <begin position="445"/>
        <end position="489"/>
    </location>
</feature>
<proteinExistence type="predicted"/>
<evidence type="ECO:0000313" key="4">
    <source>
        <dbReference type="Proteomes" id="UP001548590"/>
    </source>
</evidence>
<dbReference type="Pfam" id="PF13558">
    <property type="entry name" value="SbcC_Walker_B"/>
    <property type="match status" value="1"/>
</dbReference>
<keyword evidence="1" id="KW-0175">Coiled coil</keyword>
<dbReference type="RefSeq" id="WP_345926740.1">
    <property type="nucleotide sequence ID" value="NZ_JBDIVF010000003.1"/>
</dbReference>
<reference evidence="3 4" key="1">
    <citation type="submission" date="2024-07" db="EMBL/GenBank/DDBJ databases">
        <title>Uliginosibacterium paludis KCTC:42655.</title>
        <authorList>
            <person name="Kim M.K."/>
        </authorList>
    </citation>
    <scope>NUCLEOTIDE SEQUENCE [LARGE SCALE GENOMIC DNA]</scope>
    <source>
        <strain evidence="3 4">KCTC 42655</strain>
    </source>
</reference>
<accession>A0ABV2CKV5</accession>
<dbReference type="SUPFAM" id="SSF52540">
    <property type="entry name" value="P-loop containing nucleoside triphosphate hydrolases"/>
    <property type="match status" value="1"/>
</dbReference>
<dbReference type="Pfam" id="PF13476">
    <property type="entry name" value="AAA_23"/>
    <property type="match status" value="1"/>
</dbReference>
<organism evidence="3 4">
    <name type="scientific">Uliginosibacterium paludis</name>
    <dbReference type="NCBI Taxonomy" id="1615952"/>
    <lineage>
        <taxon>Bacteria</taxon>
        <taxon>Pseudomonadati</taxon>
        <taxon>Pseudomonadota</taxon>
        <taxon>Betaproteobacteria</taxon>
        <taxon>Rhodocyclales</taxon>
        <taxon>Zoogloeaceae</taxon>
        <taxon>Uliginosibacterium</taxon>
    </lineage>
</organism>
<dbReference type="Gene3D" id="3.40.50.300">
    <property type="entry name" value="P-loop containing nucleotide triphosphate hydrolases"/>
    <property type="match status" value="2"/>
</dbReference>
<keyword evidence="4" id="KW-1185">Reference proteome</keyword>
<name>A0ABV2CKV5_9RHOO</name>
<evidence type="ECO:0000256" key="1">
    <source>
        <dbReference type="SAM" id="Coils"/>
    </source>
</evidence>
<dbReference type="InterPro" id="IPR038729">
    <property type="entry name" value="Rad50/SbcC_AAA"/>
</dbReference>
<dbReference type="Proteomes" id="UP001548590">
    <property type="component" value="Unassembled WGS sequence"/>
</dbReference>
<comment type="caution">
    <text evidence="3">The sequence shown here is derived from an EMBL/GenBank/DDBJ whole genome shotgun (WGS) entry which is preliminary data.</text>
</comment>
<feature type="domain" description="Rad50/SbcC-type AAA" evidence="2">
    <location>
        <begin position="5"/>
        <end position="209"/>
    </location>
</feature>
<feature type="coiled-coil region" evidence="1">
    <location>
        <begin position="757"/>
        <end position="809"/>
    </location>
</feature>
<dbReference type="InterPro" id="IPR027417">
    <property type="entry name" value="P-loop_NTPase"/>
</dbReference>
<feature type="coiled-coil region" evidence="1">
    <location>
        <begin position="376"/>
        <end position="403"/>
    </location>
</feature>
<dbReference type="PANTHER" id="PTHR32114:SF2">
    <property type="entry name" value="ABC TRANSPORTER ABCH.3"/>
    <property type="match status" value="1"/>
</dbReference>
<gene>
    <name evidence="3" type="ORF">ABVT11_01755</name>
</gene>
<sequence length="1016" mass="109731">MKPLRIRMQAFGPFAGSETVDFTRLGERAFFLIHGPTGAGKTTLLDALCFALYGDTSGGERDARAMRSDHAAPDLPTQVELEFSLGAARYRVLRSPAQSRPKLRGEGLREEPASAELYEWREGAWQALALRQVGKVNDRVRELIGFDGAQFRQVIVLPQGRFREVLTADSKGRQAIMEKLFRTELYSRIERALKEAAAGLVAEVARLDQQRAGILNQVQLEASEALTQALAAQDALLGEAATALAARRESWLQAQAQLDLGRKAAAGLQALEEARHACAGLEASVPAHEARLALLLRAREAEVLRPVQAEQLRSEQALQVSGRLLDEARQTLERATLAAETAAATLQIEQAREPERELARARLATLEHAGQALQRWQEAGARHEQARAELSRLQREQEAGRNKRAALATALNAAEQGLQQQAALAAALTLRRDAHEQLARRLRSLEMLDRAVQEERVEAERANRSLALAQAARDARERAGVRREQAERAWLAGQAARLAKVLVEGEACPVCGGRDHPAPAQEAGDHLDDEALEAVRAAVLEAEAAERQAGLDSNSAQARLQSAQSRVQTLIETLGDDASLGLDQLRLTLSEAAAALDEATKAEARVPALTAAREAANRALVAQDEASAALEEGLQAVQTHLAVLAERRQEAEQSVPEPLRLPGALDTALSQARSDLQALQQALVRATEAERSAASALAASRAACDTLGKRQEADRLSHERAVAALAEALAARRFADVMSWQAALMTPAALAEAGKAAELFDRQLAAARDRLSRATEAASGLLPPDLAGLERALGEASEAMSQAISLQEQLRGRREELGRAAGKLEALAAAGAEIQARYAVLGRISEIANGQNPLNMSFQRYVLATLLDEVLEAASLRLLRMSRRRYELRRVTTQADKRQAGGLDLEVFDHQTGSARPANTLSGGEGFIAALSLALGLADVVQSRTGGIQLETLFIDEGFGTLDPESLDFAINTLIDLQQGGRLVGIISHVAELRERIDVRLEVRPAEQGSRIAFVI</sequence>
<evidence type="ECO:0000259" key="2">
    <source>
        <dbReference type="Pfam" id="PF13476"/>
    </source>
</evidence>
<feature type="coiled-coil region" evidence="1">
    <location>
        <begin position="553"/>
        <end position="602"/>
    </location>
</feature>